<dbReference type="EMBL" id="CM047589">
    <property type="protein sequence ID" value="KAI9920450.1"/>
    <property type="molecule type" value="Genomic_DNA"/>
</dbReference>
<proteinExistence type="predicted"/>
<evidence type="ECO:0000313" key="2">
    <source>
        <dbReference type="Proteomes" id="UP001163321"/>
    </source>
</evidence>
<dbReference type="Proteomes" id="UP001163321">
    <property type="component" value="Chromosome 10"/>
</dbReference>
<keyword evidence="2" id="KW-1185">Reference proteome</keyword>
<gene>
    <name evidence="1" type="ORF">PsorP6_015520</name>
</gene>
<accession>A0ACC0WQY1</accession>
<protein>
    <submittedName>
        <fullName evidence="1">Uncharacterized protein</fullName>
    </submittedName>
</protein>
<reference evidence="1 2" key="1">
    <citation type="journal article" date="2022" name="bioRxiv">
        <title>The genome of the oomycete Peronosclerospora sorghi, a cosmopolitan pathogen of maize and sorghum, is inflated with dispersed pseudogenes.</title>
        <authorList>
            <person name="Fletcher K."/>
            <person name="Martin F."/>
            <person name="Isakeit T."/>
            <person name="Cavanaugh K."/>
            <person name="Magill C."/>
            <person name="Michelmore R."/>
        </authorList>
    </citation>
    <scope>NUCLEOTIDE SEQUENCE [LARGE SCALE GENOMIC DNA]</scope>
    <source>
        <strain evidence="1">P6</strain>
    </source>
</reference>
<organism evidence="1 2">
    <name type="scientific">Peronosclerospora sorghi</name>
    <dbReference type="NCBI Taxonomy" id="230839"/>
    <lineage>
        <taxon>Eukaryota</taxon>
        <taxon>Sar</taxon>
        <taxon>Stramenopiles</taxon>
        <taxon>Oomycota</taxon>
        <taxon>Peronosporomycetes</taxon>
        <taxon>Peronosporales</taxon>
        <taxon>Peronosporaceae</taxon>
        <taxon>Peronosclerospora</taxon>
    </lineage>
</organism>
<name>A0ACC0WQY1_9STRA</name>
<sequence length="374" mass="42080">MAPHETTSAALGLGARGITKTCKLVDQEKKDNERSFVANGTFAVDTGKCTGRSRKDKFLGKQPPSEDHVGWGPRNPPTTAEVVDALIGQGDQALQLCGSNVRVGRLLSCENETSRLKVRISTELAWQHHFVTNRFMRPEDLSVAEKFHPDSTVIHACNIVDEEWKAHGLHSEVFVLFNIEKHKAIIGGPFYGGDMNEEGHLQHDELLLASERRNDHACVRQDRQGRGHTAIFFGLFGNGKTTLSAEPKRELIGDDEHGWDDGVFNFEGGWYAKTIDLSKEKNEPDVFNAIRPNSRLENGWIDANNEPDYFTSSKTDNGRVLYVPYLAPSAPRTELSRQSSERCHVSHVRRVRHCCRLCRNYLRVRRSTTFDQGT</sequence>
<evidence type="ECO:0000313" key="1">
    <source>
        <dbReference type="EMBL" id="KAI9920450.1"/>
    </source>
</evidence>
<comment type="caution">
    <text evidence="1">The sequence shown here is derived from an EMBL/GenBank/DDBJ whole genome shotgun (WGS) entry which is preliminary data.</text>
</comment>